<keyword evidence="1 4" id="KW-0328">Glycosyltransferase</keyword>
<name>A0A7G9Z527_9EURY</name>
<dbReference type="CDD" id="cd06223">
    <property type="entry name" value="PRTases_typeI"/>
    <property type="match status" value="1"/>
</dbReference>
<dbReference type="AlphaFoldDB" id="A0A7G9Z527"/>
<evidence type="ECO:0000256" key="2">
    <source>
        <dbReference type="ARBA" id="ARBA00022679"/>
    </source>
</evidence>
<protein>
    <submittedName>
        <fullName evidence="4">Orotate phosphoribosyltransferase</fullName>
        <ecNumber evidence="4">2.4.2.10</ecNumber>
    </submittedName>
</protein>
<feature type="domain" description="Phosphoribosyltransferase" evidence="3">
    <location>
        <begin position="24"/>
        <end position="144"/>
    </location>
</feature>
<dbReference type="GO" id="GO:0004588">
    <property type="term" value="F:orotate phosphoribosyltransferase activity"/>
    <property type="evidence" value="ECO:0007669"/>
    <property type="project" value="UniProtKB-EC"/>
</dbReference>
<dbReference type="Gene3D" id="3.40.50.2020">
    <property type="match status" value="1"/>
</dbReference>
<accession>A0A7G9Z527</accession>
<keyword evidence="2 4" id="KW-0808">Transferase</keyword>
<dbReference type="InterPro" id="IPR029057">
    <property type="entry name" value="PRTase-like"/>
</dbReference>
<proteinExistence type="predicted"/>
<dbReference type="PANTHER" id="PTHR43363">
    <property type="entry name" value="HYPOXANTHINE PHOSPHORIBOSYLTRANSFERASE"/>
    <property type="match status" value="1"/>
</dbReference>
<reference evidence="4" key="1">
    <citation type="submission" date="2020-06" db="EMBL/GenBank/DDBJ databases">
        <title>Unique genomic features of the anaerobic methanotrophic archaea.</title>
        <authorList>
            <person name="Chadwick G.L."/>
            <person name="Skennerton C.T."/>
            <person name="Laso-Perez R."/>
            <person name="Leu A.O."/>
            <person name="Speth D.R."/>
            <person name="Yu H."/>
            <person name="Morgan-Lang C."/>
            <person name="Hatzenpichler R."/>
            <person name="Goudeau D."/>
            <person name="Malmstrom R."/>
            <person name="Brazelton W.J."/>
            <person name="Woyke T."/>
            <person name="Hallam S.J."/>
            <person name="Tyson G.W."/>
            <person name="Wegener G."/>
            <person name="Boetius A."/>
            <person name="Orphan V."/>
        </authorList>
    </citation>
    <scope>NUCLEOTIDE SEQUENCE</scope>
</reference>
<evidence type="ECO:0000256" key="1">
    <source>
        <dbReference type="ARBA" id="ARBA00022676"/>
    </source>
</evidence>
<dbReference type="Pfam" id="PF00156">
    <property type="entry name" value="Pribosyltran"/>
    <property type="match status" value="1"/>
</dbReference>
<dbReference type="InterPro" id="IPR000836">
    <property type="entry name" value="PRTase_dom"/>
</dbReference>
<sequence>MQDKFSCILVDWNYAYDLCKDVRDEIKEAGFKPEVIVGVARGGWYLARVLCDFFLLKDLLSLKMEHWGVTATITGTAELKYGLDDAAQAKLKDKQVLIADDITDTGDSIKLVVDYIKSMGAKEVRTATLQHKTSSSFIPDFYGELMKEWKWVVYIWSIHEDLMDLMGRVIANGVLSIEEIRAAMKEEFDFYVPYHLLNEVLENMEYHGKIKSKEERGKVVWVLG</sequence>
<dbReference type="PANTHER" id="PTHR43363:SF2">
    <property type="entry name" value="PHOSPHORIBOSYLTRANSFERASE"/>
    <property type="match status" value="1"/>
</dbReference>
<dbReference type="EMBL" id="MT631611">
    <property type="protein sequence ID" value="QNO55361.1"/>
    <property type="molecule type" value="Genomic_DNA"/>
</dbReference>
<organism evidence="4">
    <name type="scientific">Candidatus Methanophaga sp. ANME-1 ERB7</name>
    <dbReference type="NCBI Taxonomy" id="2759913"/>
    <lineage>
        <taxon>Archaea</taxon>
        <taxon>Methanobacteriati</taxon>
        <taxon>Methanobacteriota</taxon>
        <taxon>Stenosarchaea group</taxon>
        <taxon>Methanomicrobia</taxon>
        <taxon>Candidatus Methanophagales</taxon>
        <taxon>Candidatus Methanophagaceae</taxon>
        <taxon>Candidatus Methanophaga</taxon>
    </lineage>
</organism>
<evidence type="ECO:0000313" key="4">
    <source>
        <dbReference type="EMBL" id="QNO55361.1"/>
    </source>
</evidence>
<evidence type="ECO:0000259" key="3">
    <source>
        <dbReference type="Pfam" id="PF00156"/>
    </source>
</evidence>
<dbReference type="EC" id="2.4.2.10" evidence="4"/>
<dbReference type="SUPFAM" id="SSF53271">
    <property type="entry name" value="PRTase-like"/>
    <property type="match status" value="1"/>
</dbReference>
<gene>
    <name evidence="4" type="primary">pyrE</name>
    <name evidence="4" type="ORF">LFMFKLDH_00015</name>
</gene>